<gene>
    <name evidence="2" type="ORF">B9O19_02153</name>
</gene>
<dbReference type="SMART" id="SM00481">
    <property type="entry name" value="POLIIIAc"/>
    <property type="match status" value="1"/>
</dbReference>
<dbReference type="AlphaFoldDB" id="A0A2K9P4V5"/>
<evidence type="ECO:0000259" key="1">
    <source>
        <dbReference type="SMART" id="SM00481"/>
    </source>
</evidence>
<dbReference type="PANTHER" id="PTHR42924">
    <property type="entry name" value="EXONUCLEASE"/>
    <property type="match status" value="1"/>
</dbReference>
<dbReference type="Pfam" id="PF02811">
    <property type="entry name" value="PHP"/>
    <property type="match status" value="1"/>
</dbReference>
<dbReference type="RefSeq" id="WP_102366426.1">
    <property type="nucleotide sequence ID" value="NZ_CP020991.1"/>
</dbReference>
<dbReference type="EMBL" id="CP020991">
    <property type="protein sequence ID" value="AUO20295.1"/>
    <property type="molecule type" value="Genomic_DNA"/>
</dbReference>
<proteinExistence type="predicted"/>
<dbReference type="Proteomes" id="UP000235589">
    <property type="component" value="Chromosome"/>
</dbReference>
<evidence type="ECO:0000313" key="3">
    <source>
        <dbReference type="Proteomes" id="UP000235589"/>
    </source>
</evidence>
<keyword evidence="3" id="KW-1185">Reference proteome</keyword>
<protein>
    <submittedName>
        <fullName evidence="2">PHP domain protein</fullName>
    </submittedName>
</protein>
<dbReference type="GO" id="GO:0004534">
    <property type="term" value="F:5'-3' RNA exonuclease activity"/>
    <property type="evidence" value="ECO:0007669"/>
    <property type="project" value="TreeGrafter"/>
</dbReference>
<dbReference type="InterPro" id="IPR052018">
    <property type="entry name" value="PHP_domain"/>
</dbReference>
<dbReference type="GeneID" id="98063525"/>
<name>A0A2K9P4V5_9FIRM</name>
<evidence type="ECO:0000313" key="2">
    <source>
        <dbReference type="EMBL" id="AUO20295.1"/>
    </source>
</evidence>
<reference evidence="2 3" key="1">
    <citation type="submission" date="2017-04" db="EMBL/GenBank/DDBJ databases">
        <title>Monoglobus pectinilyticus 14 draft genome.</title>
        <authorList>
            <person name="Kim C."/>
            <person name="Rosendale D.I."/>
            <person name="Kelly W.J."/>
            <person name="Tannock G.W."/>
            <person name="Patchett M.L."/>
            <person name="Jordens J.Z."/>
        </authorList>
    </citation>
    <scope>NUCLEOTIDE SEQUENCE [LARGE SCALE GENOMIC DNA]</scope>
    <source>
        <strain evidence="2 3">14</strain>
    </source>
</reference>
<dbReference type="PANTHER" id="PTHR42924:SF3">
    <property type="entry name" value="POLYMERASE_HISTIDINOL PHOSPHATASE N-TERMINAL DOMAIN-CONTAINING PROTEIN"/>
    <property type="match status" value="1"/>
</dbReference>
<dbReference type="SUPFAM" id="SSF89550">
    <property type="entry name" value="PHP domain-like"/>
    <property type="match status" value="1"/>
</dbReference>
<dbReference type="KEGG" id="mpec:B9O19_02153"/>
<dbReference type="CDD" id="cd07432">
    <property type="entry name" value="PHP_HisPPase"/>
    <property type="match status" value="1"/>
</dbReference>
<organism evidence="2 3">
    <name type="scientific">Monoglobus pectinilyticus</name>
    <dbReference type="NCBI Taxonomy" id="1981510"/>
    <lineage>
        <taxon>Bacteria</taxon>
        <taxon>Bacillati</taxon>
        <taxon>Bacillota</taxon>
        <taxon>Clostridia</taxon>
        <taxon>Monoglobales</taxon>
        <taxon>Monoglobaceae</taxon>
        <taxon>Monoglobus</taxon>
    </lineage>
</organism>
<dbReference type="GO" id="GO:0035312">
    <property type="term" value="F:5'-3' DNA exonuclease activity"/>
    <property type="evidence" value="ECO:0007669"/>
    <property type="project" value="TreeGrafter"/>
</dbReference>
<dbReference type="InterPro" id="IPR003141">
    <property type="entry name" value="Pol/His_phosphatase_N"/>
</dbReference>
<feature type="domain" description="Polymerase/histidinol phosphatase N-terminal" evidence="1">
    <location>
        <begin position="4"/>
        <end position="72"/>
    </location>
</feature>
<sequence>MFSYDFHIHSALSPCGSMDMTPGNIVNMAKLLEIDAIAVTDHNTIGNAEAVMKAGKSIGVSVVPGMEVETSEGVHVLTLYPNMERAREVSNFVYSRLPDIENKPEIFGIQAYMDENDNIIDYEKKLLISSASISISELFYIVNEAGGLFSPAHVDRDSYSVLSNLGFIPEDIPVEWIEVSKNVEDLEAYLSIRPDLKKYKILRNSDAHYLESMPGQKNFLELNSVDELFNK</sequence>
<dbReference type="InterPro" id="IPR004013">
    <property type="entry name" value="PHP_dom"/>
</dbReference>
<accession>A0A2K9P4V5</accession>
<dbReference type="OrthoDB" id="9804333at2"/>
<dbReference type="InterPro" id="IPR016195">
    <property type="entry name" value="Pol/histidinol_Pase-like"/>
</dbReference>
<dbReference type="Gene3D" id="3.20.20.140">
    <property type="entry name" value="Metal-dependent hydrolases"/>
    <property type="match status" value="1"/>
</dbReference>